<name>A0A6C0D6E6_9ZZZZ</name>
<evidence type="ECO:0000256" key="1">
    <source>
        <dbReference type="ARBA" id="ARBA00007430"/>
    </source>
</evidence>
<dbReference type="InterPro" id="IPR003869">
    <property type="entry name" value="Polysac_CapD-like"/>
</dbReference>
<evidence type="ECO:0000313" key="4">
    <source>
        <dbReference type="EMBL" id="QHT75384.1"/>
    </source>
</evidence>
<dbReference type="PANTHER" id="PTHR43318:SF2">
    <property type="entry name" value="UDP-N-ACETYLGLUCOSAMINE 4,6-DEHYDRATASE (INVERTING)"/>
    <property type="match status" value="1"/>
</dbReference>
<dbReference type="PANTHER" id="PTHR43318">
    <property type="entry name" value="UDP-N-ACETYLGLUCOSAMINE 4,6-DEHYDRATASE"/>
    <property type="match status" value="1"/>
</dbReference>
<dbReference type="EMBL" id="MN739534">
    <property type="protein sequence ID" value="QHT11285.1"/>
    <property type="molecule type" value="Genomic_DNA"/>
</dbReference>
<comment type="similarity">
    <text evidence="1">Belongs to the polysaccharide synthase family.</text>
</comment>
<evidence type="ECO:0000313" key="3">
    <source>
        <dbReference type="EMBL" id="QHT11285.1"/>
    </source>
</evidence>
<evidence type="ECO:0000259" key="2">
    <source>
        <dbReference type="Pfam" id="PF02719"/>
    </source>
</evidence>
<feature type="domain" description="Polysaccharide biosynthesis protein CapD-like" evidence="2">
    <location>
        <begin position="8"/>
        <end position="288"/>
    </location>
</feature>
<dbReference type="InterPro" id="IPR051203">
    <property type="entry name" value="Polysaccharide_Synthase-Rel"/>
</dbReference>
<reference evidence="3" key="1">
    <citation type="journal article" date="2020" name="Nature">
        <title>Giant virus diversity and host interactions through global metagenomics.</title>
        <authorList>
            <person name="Schulz F."/>
            <person name="Roux S."/>
            <person name="Paez-Espino D."/>
            <person name="Jungbluth S."/>
            <person name="Walsh D.A."/>
            <person name="Denef V.J."/>
            <person name="McMahon K.D."/>
            <person name="Konstantinidis K.T."/>
            <person name="Eloe-Fadrosh E.A."/>
            <person name="Kyrpides N.C."/>
            <person name="Woyke T."/>
        </authorList>
    </citation>
    <scope>NUCLEOTIDE SEQUENCE</scope>
    <source>
        <strain evidence="3">GVMAG-M-3300023174-116</strain>
        <strain evidence="4">GVMAG-M-3300023179-63</strain>
    </source>
</reference>
<dbReference type="EMBL" id="MN739869">
    <property type="protein sequence ID" value="QHT75384.1"/>
    <property type="molecule type" value="Genomic_DNA"/>
</dbReference>
<proteinExistence type="inferred from homology"/>
<dbReference type="InterPro" id="IPR036291">
    <property type="entry name" value="NAD(P)-bd_dom_sf"/>
</dbReference>
<dbReference type="SUPFAM" id="SSF51735">
    <property type="entry name" value="NAD(P)-binding Rossmann-fold domains"/>
    <property type="match status" value="1"/>
</dbReference>
<dbReference type="Gene3D" id="3.40.50.720">
    <property type="entry name" value="NAD(P)-binding Rossmann-like Domain"/>
    <property type="match status" value="1"/>
</dbReference>
<organism evidence="3">
    <name type="scientific">viral metagenome</name>
    <dbReference type="NCBI Taxonomy" id="1070528"/>
    <lineage>
        <taxon>unclassified sequences</taxon>
        <taxon>metagenomes</taxon>
        <taxon>organismal metagenomes</taxon>
    </lineage>
</organism>
<accession>A0A6C0D6E6</accession>
<sequence length="327" mass="37516">MTLINKKILIFGGTGSLGYEITKRYINSNNIYAFSRDENKHWHMKLDFLNNKKLHFIIGDIINKDKVNNAIQRVNPNIIIIAAAMKHVDQCEINQEQCLNSNLLGVKNILDTIEENKNSLYPTLETVLFVSSDKACSPINTYGMCKAISEQLIIEKAYYINTIKFVNIRYGNVLNSRGSIIPLLHNIGNDVNKTEFTLTHKEMTRFVMTLEQSVDLIEYAIINGNSGDTIIPKLISMNVIDLLELFSEKYNKPIKTIAIRPGEKMLESLINETQSSRVEKKGDYYHINSIFTYTKSILPETMKDYNSKINPLTKEELQEYLQSYNLL</sequence>
<dbReference type="AlphaFoldDB" id="A0A6C0D6E6"/>
<dbReference type="Pfam" id="PF02719">
    <property type="entry name" value="Polysacc_synt_2"/>
    <property type="match status" value="1"/>
</dbReference>
<protein>
    <recommendedName>
        <fullName evidence="2">Polysaccharide biosynthesis protein CapD-like domain-containing protein</fullName>
    </recommendedName>
</protein>